<dbReference type="GO" id="GO:0004364">
    <property type="term" value="F:glutathione transferase activity"/>
    <property type="evidence" value="ECO:0007669"/>
    <property type="project" value="InterPro"/>
</dbReference>
<dbReference type="InterPro" id="IPR045074">
    <property type="entry name" value="GST_C_Tau"/>
</dbReference>
<dbReference type="InterPro" id="IPR010987">
    <property type="entry name" value="Glutathione-S-Trfase_C-like"/>
</dbReference>
<feature type="domain" description="GST C-terminal" evidence="2">
    <location>
        <begin position="1"/>
        <end position="125"/>
    </location>
</feature>
<reference evidence="4" key="2">
    <citation type="submission" date="2025-08" db="UniProtKB">
        <authorList>
            <consortium name="RefSeq"/>
        </authorList>
    </citation>
    <scope>IDENTIFICATION</scope>
    <source>
        <tissue evidence="4">Leaf</tissue>
    </source>
</reference>
<dbReference type="GO" id="GO:0006749">
    <property type="term" value="P:glutathione metabolic process"/>
    <property type="evidence" value="ECO:0007669"/>
    <property type="project" value="InterPro"/>
</dbReference>
<dbReference type="InterPro" id="IPR004046">
    <property type="entry name" value="GST_C"/>
</dbReference>
<dbReference type="PANTHER" id="PTHR11260:SF676">
    <property type="entry name" value="GLUTATHIONE S-TRANSFERASE U8"/>
    <property type="match status" value="1"/>
</dbReference>
<dbReference type="OrthoDB" id="4951845at2759"/>
<dbReference type="CDD" id="cd03185">
    <property type="entry name" value="GST_C_Tau"/>
    <property type="match status" value="1"/>
</dbReference>
<dbReference type="InterPro" id="IPR036282">
    <property type="entry name" value="Glutathione-S-Trfase_C_sf"/>
</dbReference>
<name>A0A6P8DQN4_PUNGR</name>
<dbReference type="Pfam" id="PF00043">
    <property type="entry name" value="GST_C"/>
    <property type="match status" value="1"/>
</dbReference>
<reference evidence="3" key="1">
    <citation type="journal article" date="2020" name="Plant Biotechnol. J.">
        <title>The pomegranate (Punica granatum L.) draft genome dissects genetic divergence between soft- and hard-seeded cultivars.</title>
        <authorList>
            <person name="Luo X."/>
            <person name="Li H."/>
            <person name="Wu Z."/>
            <person name="Yao W."/>
            <person name="Zhao P."/>
            <person name="Cao D."/>
            <person name="Yu H."/>
            <person name="Li K."/>
            <person name="Poudel K."/>
            <person name="Zhao D."/>
            <person name="Zhang F."/>
            <person name="Xia X."/>
            <person name="Chen L."/>
            <person name="Wang Q."/>
            <person name="Jing D."/>
            <person name="Cao S."/>
        </authorList>
    </citation>
    <scope>NUCLEOTIDE SEQUENCE [LARGE SCALE GENOMIC DNA]</scope>
    <source>
        <strain evidence="3">cv. Tunisia</strain>
    </source>
</reference>
<evidence type="ECO:0000313" key="4">
    <source>
        <dbReference type="RefSeq" id="XP_031398365.1"/>
    </source>
</evidence>
<accession>A0A6P8DQN4</accession>
<proteinExistence type="predicted"/>
<dbReference type="InterPro" id="IPR045073">
    <property type="entry name" value="Omega/Tau-like"/>
</dbReference>
<keyword evidence="3" id="KW-1185">Reference proteome</keyword>
<evidence type="ECO:0000256" key="1">
    <source>
        <dbReference type="ARBA" id="ARBA00004514"/>
    </source>
</evidence>
<evidence type="ECO:0000313" key="3">
    <source>
        <dbReference type="Proteomes" id="UP000515151"/>
    </source>
</evidence>
<dbReference type="GO" id="GO:0005829">
    <property type="term" value="C:cytosol"/>
    <property type="evidence" value="ECO:0007669"/>
    <property type="project" value="UniProtKB-SubCell"/>
</dbReference>
<organism evidence="3 4">
    <name type="scientific">Punica granatum</name>
    <name type="common">Pomegranate</name>
    <dbReference type="NCBI Taxonomy" id="22663"/>
    <lineage>
        <taxon>Eukaryota</taxon>
        <taxon>Viridiplantae</taxon>
        <taxon>Streptophyta</taxon>
        <taxon>Embryophyta</taxon>
        <taxon>Tracheophyta</taxon>
        <taxon>Spermatophyta</taxon>
        <taxon>Magnoliopsida</taxon>
        <taxon>eudicotyledons</taxon>
        <taxon>Gunneridae</taxon>
        <taxon>Pentapetalae</taxon>
        <taxon>rosids</taxon>
        <taxon>malvids</taxon>
        <taxon>Myrtales</taxon>
        <taxon>Lythraceae</taxon>
        <taxon>Punica</taxon>
    </lineage>
</organism>
<comment type="subcellular location">
    <subcellularLocation>
        <location evidence="1">Cytoplasm</location>
        <location evidence="1">Cytosol</location>
    </subcellularLocation>
</comment>
<dbReference type="Gene3D" id="1.20.1050.10">
    <property type="match status" value="1"/>
</dbReference>
<dbReference type="PROSITE" id="PS50405">
    <property type="entry name" value="GST_CTER"/>
    <property type="match status" value="1"/>
</dbReference>
<sequence length="137" mass="16097">MAEPCCIRTCKGSFNQEYRCLLVSWKAAWSDGEEREKLKEEVRDHLRTLNLQLKDKKFFGGDSVGFLDISANYMAYWIIIIQEVTGVDLFVEDKFPTMWKLAEEFRCYPLIKDNRPEEERLFALFKAHSKSLMNASK</sequence>
<evidence type="ECO:0000259" key="2">
    <source>
        <dbReference type="PROSITE" id="PS50405"/>
    </source>
</evidence>
<protein>
    <submittedName>
        <fullName evidence="4">Probable glutathione S-transferase</fullName>
    </submittedName>
</protein>
<dbReference type="RefSeq" id="XP_031398365.1">
    <property type="nucleotide sequence ID" value="XM_031542505.1"/>
</dbReference>
<dbReference type="GeneID" id="116208929"/>
<dbReference type="SUPFAM" id="SSF47616">
    <property type="entry name" value="GST C-terminal domain-like"/>
    <property type="match status" value="1"/>
</dbReference>
<dbReference type="PANTHER" id="PTHR11260">
    <property type="entry name" value="GLUTATHIONE S-TRANSFERASE, GST, SUPERFAMILY, GST DOMAIN CONTAINING"/>
    <property type="match status" value="1"/>
</dbReference>
<dbReference type="AlphaFoldDB" id="A0A6P8DQN4"/>
<dbReference type="Proteomes" id="UP000515151">
    <property type="component" value="Chromosome 5"/>
</dbReference>
<gene>
    <name evidence="4" type="primary">LOC116208929</name>
</gene>